<accession>A0A9D5BH04</accession>
<comment type="caution">
    <text evidence="1">The sequence shown here is derived from an EMBL/GenBank/DDBJ whole genome shotgun (WGS) entry which is preliminary data.</text>
</comment>
<dbReference type="PANTHER" id="PTHR48167">
    <property type="entry name" value="EXPRESSED PROTEIN"/>
    <property type="match status" value="1"/>
</dbReference>
<sequence>MGSVVRATLKKTNSSVCAFQRSNGFVARFFSTQAENPPQGSTPTSPPFLQTSNSGLTYGRLLGVHKHALKTDIINFLEGSSLTMEDVKMEYTRSFNPISMMLQFPTYNAYDNAIRVIGRKGRLYKLDRIDRSQWDIVTPYDGRTDFHETHNTKTWNRSYPTLNTIHLPSICF</sequence>
<evidence type="ECO:0000313" key="2">
    <source>
        <dbReference type="Proteomes" id="UP001058974"/>
    </source>
</evidence>
<dbReference type="EMBL" id="JAMSHJ010000001">
    <property type="protein sequence ID" value="KAI5443503.1"/>
    <property type="molecule type" value="Genomic_DNA"/>
</dbReference>
<protein>
    <submittedName>
        <fullName evidence="1">Uncharacterized protein</fullName>
    </submittedName>
</protein>
<gene>
    <name evidence="1" type="ORF">KIW84_012226</name>
</gene>
<dbReference type="Proteomes" id="UP001058974">
    <property type="component" value="Chromosome 1"/>
</dbReference>
<keyword evidence="2" id="KW-1185">Reference proteome</keyword>
<dbReference type="Gramene" id="Psat01G0222600-T3">
    <property type="protein sequence ID" value="KAI5443503.1"/>
    <property type="gene ID" value="KIW84_012226"/>
</dbReference>
<dbReference type="Gramene" id="Psat1g085840.1">
    <property type="protein sequence ID" value="Psat1g085840.1.cds"/>
    <property type="gene ID" value="Psat1g085840"/>
</dbReference>
<name>A0A9D5BH04_PEA</name>
<reference evidence="1 2" key="1">
    <citation type="journal article" date="2022" name="Nat. Genet.">
        <title>Improved pea reference genome and pan-genome highlight genomic features and evolutionary characteristics.</title>
        <authorList>
            <person name="Yang T."/>
            <person name="Liu R."/>
            <person name="Luo Y."/>
            <person name="Hu S."/>
            <person name="Wang D."/>
            <person name="Wang C."/>
            <person name="Pandey M.K."/>
            <person name="Ge S."/>
            <person name="Xu Q."/>
            <person name="Li N."/>
            <person name="Li G."/>
            <person name="Huang Y."/>
            <person name="Saxena R.K."/>
            <person name="Ji Y."/>
            <person name="Li M."/>
            <person name="Yan X."/>
            <person name="He Y."/>
            <person name="Liu Y."/>
            <person name="Wang X."/>
            <person name="Xiang C."/>
            <person name="Varshney R.K."/>
            <person name="Ding H."/>
            <person name="Gao S."/>
            <person name="Zong X."/>
        </authorList>
    </citation>
    <scope>NUCLEOTIDE SEQUENCE [LARGE SCALE GENOMIC DNA]</scope>
    <source>
        <strain evidence="1 2">cv. Zhongwan 6</strain>
    </source>
</reference>
<dbReference type="PANTHER" id="PTHR48167:SF2">
    <property type="entry name" value="EXPRESSED PROTEIN"/>
    <property type="match status" value="1"/>
</dbReference>
<evidence type="ECO:0000313" key="1">
    <source>
        <dbReference type="EMBL" id="KAI5443503.1"/>
    </source>
</evidence>
<dbReference type="AlphaFoldDB" id="A0A9D5BH04"/>
<organism evidence="1 2">
    <name type="scientific">Pisum sativum</name>
    <name type="common">Garden pea</name>
    <name type="synonym">Lathyrus oleraceus</name>
    <dbReference type="NCBI Taxonomy" id="3888"/>
    <lineage>
        <taxon>Eukaryota</taxon>
        <taxon>Viridiplantae</taxon>
        <taxon>Streptophyta</taxon>
        <taxon>Embryophyta</taxon>
        <taxon>Tracheophyta</taxon>
        <taxon>Spermatophyta</taxon>
        <taxon>Magnoliopsida</taxon>
        <taxon>eudicotyledons</taxon>
        <taxon>Gunneridae</taxon>
        <taxon>Pentapetalae</taxon>
        <taxon>rosids</taxon>
        <taxon>fabids</taxon>
        <taxon>Fabales</taxon>
        <taxon>Fabaceae</taxon>
        <taxon>Papilionoideae</taxon>
        <taxon>50 kb inversion clade</taxon>
        <taxon>NPAAA clade</taxon>
        <taxon>Hologalegina</taxon>
        <taxon>IRL clade</taxon>
        <taxon>Fabeae</taxon>
        <taxon>Lathyrus</taxon>
    </lineage>
</organism>
<proteinExistence type="predicted"/>